<feature type="transmembrane region" description="Helical" evidence="10">
    <location>
        <begin position="336"/>
        <end position="355"/>
    </location>
</feature>
<dbReference type="GeneID" id="58978135"/>
<evidence type="ECO:0000256" key="1">
    <source>
        <dbReference type="ARBA" id="ARBA00004127"/>
    </source>
</evidence>
<dbReference type="AlphaFoldDB" id="A0A9E7RV49"/>
<keyword evidence="4 10" id="KW-1003">Cell membrane</keyword>
<evidence type="ECO:0000313" key="15">
    <source>
        <dbReference type="EMBL" id="MEJ8543610.1"/>
    </source>
</evidence>
<keyword evidence="6 10" id="KW-0653">Protein transport</keyword>
<evidence type="ECO:0000313" key="16">
    <source>
        <dbReference type="EMBL" id="UXH32175.1"/>
    </source>
</evidence>
<dbReference type="NCBIfam" id="TIGR00967">
    <property type="entry name" value="3a0501s007"/>
    <property type="match status" value="1"/>
</dbReference>
<keyword evidence="5 10" id="KW-0812">Transmembrane</keyword>
<reference evidence="16" key="1">
    <citation type="submission" date="2022-09" db="EMBL/GenBank/DDBJ databases">
        <title>Characterization of three MwoI isoschizomers from sequenced genome and metagenomes.</title>
        <authorList>
            <person name="Fomenkov A."/>
            <person name="Xu S.Y."/>
            <person name="Roberts R.J."/>
        </authorList>
    </citation>
    <scope>NUCLEOTIDE SEQUENCE</scope>
    <source>
        <strain evidence="16">DSM 2970</strain>
    </source>
</reference>
<keyword evidence="7 10" id="KW-1133">Transmembrane helix</keyword>
<dbReference type="InterPro" id="IPR019561">
    <property type="entry name" value="Translocon_Sec61/SecY_plug_dom"/>
</dbReference>
<dbReference type="Proteomes" id="UP001065373">
    <property type="component" value="Chromosome"/>
</dbReference>
<keyword evidence="8 10" id="KW-0811">Translocation</keyword>
<dbReference type="InterPro" id="IPR026593">
    <property type="entry name" value="SecY"/>
</dbReference>
<dbReference type="InterPro" id="IPR023201">
    <property type="entry name" value="SecY_dom_sf"/>
</dbReference>
<feature type="transmembrane region" description="Helical" evidence="10">
    <location>
        <begin position="222"/>
        <end position="242"/>
    </location>
</feature>
<evidence type="ECO:0000256" key="2">
    <source>
        <dbReference type="ARBA" id="ARBA00005751"/>
    </source>
</evidence>
<accession>A0A9E7RV49</accession>
<organism evidence="16">
    <name type="scientific">Methanothermobacter wolfeii</name>
    <name type="common">Methanobacterium wolfei</name>
    <dbReference type="NCBI Taxonomy" id="145261"/>
    <lineage>
        <taxon>Archaea</taxon>
        <taxon>Methanobacteriati</taxon>
        <taxon>Methanobacteriota</taxon>
        <taxon>Methanomada group</taxon>
        <taxon>Methanobacteria</taxon>
        <taxon>Methanobacteriales</taxon>
        <taxon>Methanobacteriaceae</taxon>
        <taxon>Methanothermobacter</taxon>
    </lineage>
</organism>
<dbReference type="RefSeq" id="WP_084531149.1">
    <property type="nucleotide sequence ID" value="NZ_CP104550.1"/>
</dbReference>
<evidence type="ECO:0000256" key="5">
    <source>
        <dbReference type="ARBA" id="ARBA00022692"/>
    </source>
</evidence>
<dbReference type="GO" id="GO:0012505">
    <property type="term" value="C:endomembrane system"/>
    <property type="evidence" value="ECO:0007669"/>
    <property type="project" value="UniProtKB-SubCell"/>
</dbReference>
<feature type="transmembrane region" description="Helical" evidence="10">
    <location>
        <begin position="142"/>
        <end position="161"/>
    </location>
</feature>
<dbReference type="Gene3D" id="1.10.3370.10">
    <property type="entry name" value="SecY subunit domain"/>
    <property type="match status" value="1"/>
</dbReference>
<evidence type="ECO:0000256" key="9">
    <source>
        <dbReference type="ARBA" id="ARBA00023136"/>
    </source>
</evidence>
<evidence type="ECO:0000259" key="14">
    <source>
        <dbReference type="Pfam" id="PF10559"/>
    </source>
</evidence>
<proteinExistence type="inferred from homology"/>
<keyword evidence="3 10" id="KW-0813">Transport</keyword>
<dbReference type="PROSITE" id="PS00755">
    <property type="entry name" value="SECY_1"/>
    <property type="match status" value="1"/>
</dbReference>
<feature type="transmembrane region" description="Helical" evidence="10">
    <location>
        <begin position="33"/>
        <end position="51"/>
    </location>
</feature>
<dbReference type="GO" id="GO:0006605">
    <property type="term" value="P:protein targeting"/>
    <property type="evidence" value="ECO:0007669"/>
    <property type="project" value="UniProtKB-UniRule"/>
</dbReference>
<dbReference type="EMBL" id="CP104550">
    <property type="protein sequence ID" value="UXH32175.1"/>
    <property type="molecule type" value="Genomic_DNA"/>
</dbReference>
<dbReference type="Proteomes" id="UP001369247">
    <property type="component" value="Unassembled WGS sequence"/>
</dbReference>
<comment type="function">
    <text evidence="10 11">The central subunit of the protein translocation channel SecYEG. Consists of two halves formed by TMs 1-5 and 6-10. These two domains form a lateral gate at the front which open onto the bilayer between TMs 2 and 7, and are clamped together by SecE at the back. The channel is closed by both a pore ring composed of hydrophobic SecY resides and a short helix (helix 2A) on the extracellular side of the membrane which forms a plug. The plug probably moves laterally to allow the channel to open. The ring and the pore may move independently.</text>
</comment>
<gene>
    <name evidence="10 16" type="primary">secY</name>
    <name evidence="16" type="ORF">N5910_02460</name>
    <name evidence="15" type="ORF">U2150_08935</name>
</gene>
<protein>
    <recommendedName>
        <fullName evidence="10 11">Protein translocase subunit SecY</fullName>
    </recommendedName>
    <alternativeName>
        <fullName evidence="10">Protein transport protein SEC61 subunit alpha homolog</fullName>
    </alternativeName>
</protein>
<comment type="subcellular location">
    <subcellularLocation>
        <location evidence="10">Cell membrane</location>
        <topology evidence="10">Multi-pass membrane protein</topology>
    </subcellularLocation>
    <subcellularLocation>
        <location evidence="1">Endomembrane system</location>
        <topology evidence="1">Multi-pass membrane protein</topology>
    </subcellularLocation>
    <subcellularLocation>
        <location evidence="12">Membrane</location>
        <topology evidence="12">Multi-pass membrane protein</topology>
    </subcellularLocation>
</comment>
<feature type="transmembrane region" description="Helical" evidence="10">
    <location>
        <begin position="417"/>
        <end position="435"/>
    </location>
</feature>
<feature type="transmembrane region" description="Helical" evidence="10">
    <location>
        <begin position="71"/>
        <end position="93"/>
    </location>
</feature>
<name>A0A9E7RV49_METWO</name>
<dbReference type="PRINTS" id="PR00303">
    <property type="entry name" value="SECYTRNLCASE"/>
</dbReference>
<dbReference type="Pfam" id="PF00344">
    <property type="entry name" value="SecY"/>
    <property type="match status" value="1"/>
</dbReference>
<dbReference type="PROSITE" id="PS00756">
    <property type="entry name" value="SECY_2"/>
    <property type="match status" value="1"/>
</dbReference>
<dbReference type="InterPro" id="IPR030659">
    <property type="entry name" value="SecY_CS"/>
</dbReference>
<evidence type="ECO:0000256" key="4">
    <source>
        <dbReference type="ARBA" id="ARBA00022475"/>
    </source>
</evidence>
<feature type="transmembrane region" description="Helical" evidence="10">
    <location>
        <begin position="393"/>
        <end position="411"/>
    </location>
</feature>
<evidence type="ECO:0000313" key="17">
    <source>
        <dbReference type="Proteomes" id="UP001369247"/>
    </source>
</evidence>
<dbReference type="HAMAP" id="MF_01465">
    <property type="entry name" value="SecY"/>
    <property type="match status" value="1"/>
</dbReference>
<evidence type="ECO:0000256" key="7">
    <source>
        <dbReference type="ARBA" id="ARBA00022989"/>
    </source>
</evidence>
<dbReference type="NCBIfam" id="NF006341">
    <property type="entry name" value="PRK08568.1-5"/>
    <property type="match status" value="1"/>
</dbReference>
<evidence type="ECO:0000256" key="8">
    <source>
        <dbReference type="ARBA" id="ARBA00023010"/>
    </source>
</evidence>
<dbReference type="PIRSF" id="PIRSF004557">
    <property type="entry name" value="SecY"/>
    <property type="match status" value="1"/>
</dbReference>
<evidence type="ECO:0000256" key="6">
    <source>
        <dbReference type="ARBA" id="ARBA00022927"/>
    </source>
</evidence>
<feature type="transmembrane region" description="Helical" evidence="10">
    <location>
        <begin position="271"/>
        <end position="293"/>
    </location>
</feature>
<evidence type="ECO:0000256" key="11">
    <source>
        <dbReference type="RuleBase" id="RU000537"/>
    </source>
</evidence>
<evidence type="ECO:0000256" key="13">
    <source>
        <dbReference type="RuleBase" id="RU004349"/>
    </source>
</evidence>
<feature type="transmembrane region" description="Helical" evidence="10">
    <location>
        <begin position="168"/>
        <end position="191"/>
    </location>
</feature>
<keyword evidence="17" id="KW-1185">Reference proteome</keyword>
<dbReference type="Pfam" id="PF10559">
    <property type="entry name" value="Plug_translocon"/>
    <property type="match status" value="1"/>
</dbReference>
<comment type="subunit">
    <text evidence="10">Component of the Sec protein translocase complex. Heterotrimer consisting of alpha (SecY), beta (SecG) and gamma (SecE) subunits. The heterotrimers can form oligomers, although 1 heterotrimer is thought to be able to translocate proteins. Interacts with the ribosome. May interact with SecDF, and other proteins may be involved.</text>
</comment>
<dbReference type="InterPro" id="IPR002208">
    <property type="entry name" value="SecY/SEC61-alpha"/>
</dbReference>
<evidence type="ECO:0000256" key="3">
    <source>
        <dbReference type="ARBA" id="ARBA00022448"/>
    </source>
</evidence>
<feature type="transmembrane region" description="Helical" evidence="10">
    <location>
        <begin position="114"/>
        <end position="136"/>
    </location>
</feature>
<dbReference type="GO" id="GO:0005886">
    <property type="term" value="C:plasma membrane"/>
    <property type="evidence" value="ECO:0007669"/>
    <property type="project" value="UniProtKB-SubCell"/>
</dbReference>
<feature type="domain" description="Translocon Sec61/SecY plug" evidence="14">
    <location>
        <begin position="39"/>
        <end position="72"/>
    </location>
</feature>
<dbReference type="SUPFAM" id="SSF103491">
    <property type="entry name" value="Preprotein translocase SecY subunit"/>
    <property type="match status" value="1"/>
</dbReference>
<dbReference type="PANTHER" id="PTHR10906">
    <property type="entry name" value="SECY/SEC61-ALPHA FAMILY MEMBER"/>
    <property type="match status" value="1"/>
</dbReference>
<keyword evidence="9 10" id="KW-0472">Membrane</keyword>
<evidence type="ECO:0000256" key="10">
    <source>
        <dbReference type="HAMAP-Rule" id="MF_01465"/>
    </source>
</evidence>
<comment type="similarity">
    <text evidence="2 10 13">Belongs to the SecY/SEC61-alpha family.</text>
</comment>
<evidence type="ECO:0000256" key="12">
    <source>
        <dbReference type="RuleBase" id="RU003484"/>
    </source>
</evidence>
<dbReference type="GO" id="GO:0065002">
    <property type="term" value="P:intracellular protein transmembrane transport"/>
    <property type="evidence" value="ECO:0007669"/>
    <property type="project" value="UniProtKB-UniRule"/>
</dbReference>
<dbReference type="EMBL" id="JAXUHJ010000014">
    <property type="protein sequence ID" value="MEJ8543610.1"/>
    <property type="molecule type" value="Genomic_DNA"/>
</dbReference>
<sequence>MKQLKEKFDPIFSLIPQVKSPGYRVPFREKLKWTGVILILYFFLAQIPLYGLSPGAVDQFAQLRAVLAGNFGSILTLGIGPIVSASIILQLLVGGNILKLDLSKHEDKAFFQGLQKLLAIVFTFFEALIFVVTGSLAPAAPAFTWILILQLTIGGILIIFLDEVVSKWGFGSGVGLFIAAGVSQEIIVGAFNPLSSPVQPGVPAGRIPGLIYLLTTGQAPDLQYYVLPVVALIAVFLVVVYAESMRVEIPITMGGGKRLTRGAVGKYPLRFVYASNMPVILTSALLLNVQLMANVFQKLGYPILGTVVNGQPVNGLAYLLTAPRSFDAIILDPFRVIFYAVVFIGLCVLFAWLWVEISNIGSKDVAKQLYQMGMQIPGFRSSRGHFERILKRYIPAITILGGAFVGLLAFVADLTGALGGGTGVLLTVGIVYRLYEEIAQEQLMDMHPVLRSFLGD</sequence>
<reference evidence="15 17" key="2">
    <citation type="submission" date="2023-12" db="EMBL/GenBank/DDBJ databases">
        <title>Phenotypic and Genomic Characterization of Methanothermobacter wolfeii Strain BSEL, a CO2-Capturing Archaeon with Minimal Nutrient Requirements.</title>
        <authorList>
            <person name="Ale Enriquez F."/>
            <person name="Ahring B.K."/>
        </authorList>
    </citation>
    <scope>NUCLEOTIDE SEQUENCE [LARGE SCALE GENOMIC DNA]</scope>
    <source>
        <strain evidence="15 17">BSEL-1</strain>
    </source>
</reference>